<name>A0A2P7YG78_9PEZI</name>
<feature type="domain" description="Nucleolar complex-associated protein 3 N-terminal" evidence="8">
    <location>
        <begin position="117"/>
        <end position="208"/>
    </location>
</feature>
<evidence type="ECO:0000259" key="7">
    <source>
        <dbReference type="Pfam" id="PF03914"/>
    </source>
</evidence>
<dbReference type="InterPro" id="IPR016903">
    <property type="entry name" value="Nucleolar_cplx-assoc_3"/>
</dbReference>
<proteinExistence type="inferred from homology"/>
<dbReference type="InterPro" id="IPR005612">
    <property type="entry name" value="CCAAT-binding_factor"/>
</dbReference>
<dbReference type="AlphaFoldDB" id="A0A2P7YG78"/>
<feature type="compositionally biased region" description="Acidic residues" evidence="6">
    <location>
        <begin position="90"/>
        <end position="100"/>
    </location>
</feature>
<keyword evidence="10" id="KW-1185">Reference proteome</keyword>
<evidence type="ECO:0000256" key="6">
    <source>
        <dbReference type="SAM" id="MobiDB-lite"/>
    </source>
</evidence>
<evidence type="ECO:0000256" key="4">
    <source>
        <dbReference type="ARBA" id="ARBA00023242"/>
    </source>
</evidence>
<comment type="caution">
    <text evidence="9">The sequence shown here is derived from an EMBL/GenBank/DDBJ whole genome shotgun (WGS) entry which is preliminary data.</text>
</comment>
<comment type="subcellular location">
    <subcellularLocation>
        <location evidence="1 5">Nucleus</location>
        <location evidence="1 5">Nucleolus</location>
    </subcellularLocation>
</comment>
<dbReference type="GO" id="GO:0003682">
    <property type="term" value="F:chromatin binding"/>
    <property type="evidence" value="ECO:0007669"/>
    <property type="project" value="TreeGrafter"/>
</dbReference>
<evidence type="ECO:0000256" key="1">
    <source>
        <dbReference type="ARBA" id="ARBA00004604"/>
    </source>
</evidence>
<evidence type="ECO:0000256" key="2">
    <source>
        <dbReference type="ARBA" id="ARBA00007797"/>
    </source>
</evidence>
<comment type="similarity">
    <text evidence="2 5">Belongs to the CBF/MAK21 family.</text>
</comment>
<keyword evidence="3" id="KW-0175">Coiled coil</keyword>
<dbReference type="GO" id="GO:0006270">
    <property type="term" value="P:DNA replication initiation"/>
    <property type="evidence" value="ECO:0007669"/>
    <property type="project" value="TreeGrafter"/>
</dbReference>
<dbReference type="OrthoDB" id="10263597at2759"/>
<evidence type="ECO:0000313" key="9">
    <source>
        <dbReference type="EMBL" id="PSK34957.1"/>
    </source>
</evidence>
<feature type="region of interest" description="Disordered" evidence="6">
    <location>
        <begin position="1"/>
        <end position="28"/>
    </location>
</feature>
<feature type="domain" description="CCAAT-binding factor" evidence="7">
    <location>
        <begin position="467"/>
        <end position="658"/>
    </location>
</feature>
<keyword evidence="4" id="KW-0539">Nucleus</keyword>
<dbReference type="GO" id="GO:0005730">
    <property type="term" value="C:nucleolus"/>
    <property type="evidence" value="ECO:0007669"/>
    <property type="project" value="UniProtKB-SubCell"/>
</dbReference>
<dbReference type="EMBL" id="NHZQ01000445">
    <property type="protein sequence ID" value="PSK34957.1"/>
    <property type="molecule type" value="Genomic_DNA"/>
</dbReference>
<keyword evidence="5" id="KW-0690">Ribosome biogenesis</keyword>
<feature type="compositionally biased region" description="Basic and acidic residues" evidence="6">
    <location>
        <begin position="54"/>
        <end position="76"/>
    </location>
</feature>
<dbReference type="PIRSF" id="PIRSF028977">
    <property type="entry name" value="Nucleolar_complex_p3"/>
    <property type="match status" value="1"/>
</dbReference>
<dbReference type="Pfam" id="PF03914">
    <property type="entry name" value="CBF"/>
    <property type="match status" value="1"/>
</dbReference>
<comment type="function">
    <text evidence="5">Required for synthesis of 60S ribosomal subunits and the transport of pre-ribosomes from the nucleoplasm to the cytoplasm.</text>
</comment>
<evidence type="ECO:0000256" key="3">
    <source>
        <dbReference type="ARBA" id="ARBA00023054"/>
    </source>
</evidence>
<dbReference type="PANTHER" id="PTHR14428:SF5">
    <property type="entry name" value="NUCLEOLAR COMPLEX PROTEIN 3 HOMOLOG"/>
    <property type="match status" value="1"/>
</dbReference>
<dbReference type="Pfam" id="PF07540">
    <property type="entry name" value="NOC3p"/>
    <property type="match status" value="1"/>
</dbReference>
<evidence type="ECO:0000256" key="5">
    <source>
        <dbReference type="PIRNR" id="PIRNR028977"/>
    </source>
</evidence>
<dbReference type="STRING" id="40998.A0A2P7YG78"/>
<gene>
    <name evidence="9" type="ORF">B9Z65_1540</name>
</gene>
<dbReference type="Proteomes" id="UP000243723">
    <property type="component" value="Unassembled WGS sequence"/>
</dbReference>
<dbReference type="GO" id="GO:0042254">
    <property type="term" value="P:ribosome biogenesis"/>
    <property type="evidence" value="ECO:0007669"/>
    <property type="project" value="UniProtKB-KW"/>
</dbReference>
<evidence type="ECO:0000259" key="8">
    <source>
        <dbReference type="Pfam" id="PF07540"/>
    </source>
</evidence>
<evidence type="ECO:0000313" key="10">
    <source>
        <dbReference type="Proteomes" id="UP000243723"/>
    </source>
</evidence>
<organism evidence="9 10">
    <name type="scientific">Elsinoe australis</name>
    <dbReference type="NCBI Taxonomy" id="40998"/>
    <lineage>
        <taxon>Eukaryota</taxon>
        <taxon>Fungi</taxon>
        <taxon>Dikarya</taxon>
        <taxon>Ascomycota</taxon>
        <taxon>Pezizomycotina</taxon>
        <taxon>Dothideomycetes</taxon>
        <taxon>Dothideomycetidae</taxon>
        <taxon>Myriangiales</taxon>
        <taxon>Elsinoaceae</taxon>
        <taxon>Elsinoe</taxon>
    </lineage>
</organism>
<dbReference type="PANTHER" id="PTHR14428">
    <property type="entry name" value="NUCLEOLAR COMPLEX PROTEIN 3"/>
    <property type="match status" value="1"/>
</dbReference>
<protein>
    <recommendedName>
        <fullName evidence="5">Nucleolar complex-associated protein 3</fullName>
    </recommendedName>
</protein>
<dbReference type="InterPro" id="IPR011501">
    <property type="entry name" value="Noc3_N"/>
</dbReference>
<feature type="region of interest" description="Disordered" evidence="6">
    <location>
        <begin position="43"/>
        <end position="100"/>
    </location>
</feature>
<sequence length="672" mass="76332">MSRLPGVPVSKRRRLSPPENDTAKVTDNFYKNASNWNLEEAYAERSRKKKGKERKSDKLPIKTQEGRVEQAQREEEHGEEEADLEVKDGETDENEVEDALEPEQIEPEKPLKEQILEAKEDLARMAGAISEDPEENCSQLKSMAKIAGSRHVIVKKLAMATQLAVFKDIIPGYRIRPLSDDDMNSKVSRDVKRLRNFEQTLVLCYREYVQGLARMVKAAASRTRTPDQVSLASTAMTCACTLLDSVPHFNMRNELLNILVTKLSSRNASKDFVRARTALETLFSNDEDGNASLEAVTQLTKMFKSKDYAIHSSLLNTFLSLRLLSEYSYRASTTRIDKEDPDALPDPKLKKQKREFRTKRERKRLRENKVIEKEMAEADAAVSHEERDKNQSEMLKLVFVAYFRILKQRTPHLMGTVLEGLARYAHLINQDFFGDILESLRDLVDRQDDESEETEEIGTQRNKSREALLCTVTAFALLQGQDTYKAATGLHLDLSYFTQRLYNEVLPLSLDAGVEVAARNSTVDDTDTQKTDVEGEKKRDKINVQTPSLLMLRSLHALLLPPQNARAVPPTLLAAFTKRLMTAALHLPEKSALAVLALVKQVVKVQGSKIGGLWYTEERKGDGVFDMEREEVASANPFAGNVWEGELLKLHWSEKVKDTVREVEREVISRRR</sequence>
<reference evidence="9 10" key="1">
    <citation type="submission" date="2017-05" db="EMBL/GenBank/DDBJ databases">
        <title>Draft genome sequence of Elsinoe australis.</title>
        <authorList>
            <person name="Cheng Q."/>
        </authorList>
    </citation>
    <scope>NUCLEOTIDE SEQUENCE [LARGE SCALE GENOMIC DNA]</scope>
    <source>
        <strain evidence="9 10">NL1</strain>
    </source>
</reference>
<accession>A0A2P7YG78</accession>